<accession>A0ABS7DAE8</accession>
<dbReference type="Gene3D" id="3.40.50.10420">
    <property type="entry name" value="NagB/RpiA/CoA transferase-like"/>
    <property type="match status" value="1"/>
</dbReference>
<keyword evidence="4" id="KW-0460">Magnesium</keyword>
<dbReference type="InterPro" id="IPR024185">
    <property type="entry name" value="FTHF_cligase-like_sf"/>
</dbReference>
<proteinExistence type="inferred from homology"/>
<name>A0ABS7DAE8_9BACL</name>
<comment type="similarity">
    <text evidence="1 4">Belongs to the 5-formyltetrahydrofolate cyclo-ligase family.</text>
</comment>
<dbReference type="EMBL" id="JAHZIJ010000013">
    <property type="protein sequence ID" value="MBW7476472.1"/>
    <property type="molecule type" value="Genomic_DNA"/>
</dbReference>
<keyword evidence="6" id="KW-1185">Reference proteome</keyword>
<evidence type="ECO:0000256" key="3">
    <source>
        <dbReference type="ARBA" id="ARBA00022840"/>
    </source>
</evidence>
<evidence type="ECO:0000256" key="2">
    <source>
        <dbReference type="ARBA" id="ARBA00022741"/>
    </source>
</evidence>
<dbReference type="SUPFAM" id="SSF100950">
    <property type="entry name" value="NagB/RpiA/CoA transferase-like"/>
    <property type="match status" value="1"/>
</dbReference>
<keyword evidence="4" id="KW-0479">Metal-binding</keyword>
<evidence type="ECO:0000256" key="1">
    <source>
        <dbReference type="ARBA" id="ARBA00010638"/>
    </source>
</evidence>
<sequence>MAGTDEMMEPTDRKRAARAMAMELRGSIAEELREERSRAACEGAKQWLGQAWPGCSSMMLYMPFRSELDVRPLIEWGWRSGIAVIVPRCLPEQRFMELYRIHSWNDVHAGAYGIMEPDPSRVPRCGEQFMPDVVFVPGLAFDRQGGRLGYGGGYYDRFYDRLHGLSMKLERSMPLWIGCGYEAQLVAEVPMEEHDARLGAIMTEQGISLTGNARTNPQA</sequence>
<dbReference type="NCBIfam" id="TIGR02727">
    <property type="entry name" value="MTHFS_bact"/>
    <property type="match status" value="1"/>
</dbReference>
<keyword evidence="3 4" id="KW-0067">ATP-binding</keyword>
<dbReference type="Proteomes" id="UP000812277">
    <property type="component" value="Unassembled WGS sequence"/>
</dbReference>
<dbReference type="PANTHER" id="PTHR23407">
    <property type="entry name" value="ATPASE INHIBITOR/5-FORMYLTETRAHYDROFOLATE CYCLO-LIGASE"/>
    <property type="match status" value="1"/>
</dbReference>
<protein>
    <recommendedName>
        <fullName evidence="4">5-formyltetrahydrofolate cyclo-ligase</fullName>
        <ecNumber evidence="4">6.3.3.2</ecNumber>
    </recommendedName>
</protein>
<comment type="cofactor">
    <cofactor evidence="4">
        <name>Mg(2+)</name>
        <dbReference type="ChEBI" id="CHEBI:18420"/>
    </cofactor>
</comment>
<comment type="catalytic activity">
    <reaction evidence="4">
        <text>(6S)-5-formyl-5,6,7,8-tetrahydrofolate + ATP = (6R)-5,10-methenyltetrahydrofolate + ADP + phosphate</text>
        <dbReference type="Rhea" id="RHEA:10488"/>
        <dbReference type="ChEBI" id="CHEBI:30616"/>
        <dbReference type="ChEBI" id="CHEBI:43474"/>
        <dbReference type="ChEBI" id="CHEBI:57455"/>
        <dbReference type="ChEBI" id="CHEBI:57457"/>
        <dbReference type="ChEBI" id="CHEBI:456216"/>
        <dbReference type="EC" id="6.3.3.2"/>
    </reaction>
</comment>
<evidence type="ECO:0000313" key="6">
    <source>
        <dbReference type="Proteomes" id="UP000812277"/>
    </source>
</evidence>
<dbReference type="GO" id="GO:0030272">
    <property type="term" value="F:5-formyltetrahydrofolate cyclo-ligase activity"/>
    <property type="evidence" value="ECO:0007669"/>
    <property type="project" value="UniProtKB-EC"/>
</dbReference>
<dbReference type="EC" id="6.3.3.2" evidence="4"/>
<reference evidence="5 6" key="1">
    <citation type="submission" date="2021-07" db="EMBL/GenBank/DDBJ databases">
        <title>Paenibacillus radiodurans sp. nov., isolated from the southeastern edge of Tengger Desert.</title>
        <authorList>
            <person name="Zhang G."/>
        </authorList>
    </citation>
    <scope>NUCLEOTIDE SEQUENCE [LARGE SCALE GENOMIC DNA]</scope>
    <source>
        <strain evidence="5 6">DT7-4</strain>
    </source>
</reference>
<dbReference type="PANTHER" id="PTHR23407:SF1">
    <property type="entry name" value="5-FORMYLTETRAHYDROFOLATE CYCLO-LIGASE"/>
    <property type="match status" value="1"/>
</dbReference>
<dbReference type="PIRSF" id="PIRSF006806">
    <property type="entry name" value="FTHF_cligase"/>
    <property type="match status" value="1"/>
</dbReference>
<dbReference type="InterPro" id="IPR037171">
    <property type="entry name" value="NagB/RpiA_transferase-like"/>
</dbReference>
<evidence type="ECO:0000313" key="5">
    <source>
        <dbReference type="EMBL" id="MBW7476472.1"/>
    </source>
</evidence>
<gene>
    <name evidence="5" type="ORF">K0T92_17195</name>
</gene>
<keyword evidence="2 4" id="KW-0547">Nucleotide-binding</keyword>
<dbReference type="InterPro" id="IPR002698">
    <property type="entry name" value="FTHF_cligase"/>
</dbReference>
<organism evidence="5 6">
    <name type="scientific">Paenibacillus oenotherae</name>
    <dbReference type="NCBI Taxonomy" id="1435645"/>
    <lineage>
        <taxon>Bacteria</taxon>
        <taxon>Bacillati</taxon>
        <taxon>Bacillota</taxon>
        <taxon>Bacilli</taxon>
        <taxon>Bacillales</taxon>
        <taxon>Paenibacillaceae</taxon>
        <taxon>Paenibacillus</taxon>
    </lineage>
</organism>
<dbReference type="Pfam" id="PF01812">
    <property type="entry name" value="5-FTHF_cyc-lig"/>
    <property type="match status" value="1"/>
</dbReference>
<comment type="caution">
    <text evidence="5">The sequence shown here is derived from an EMBL/GenBank/DDBJ whole genome shotgun (WGS) entry which is preliminary data.</text>
</comment>
<evidence type="ECO:0000256" key="4">
    <source>
        <dbReference type="RuleBase" id="RU361279"/>
    </source>
</evidence>
<keyword evidence="5" id="KW-0436">Ligase</keyword>